<feature type="signal peptide" evidence="1">
    <location>
        <begin position="1"/>
        <end position="18"/>
    </location>
</feature>
<comment type="caution">
    <text evidence="2">The sequence shown here is derived from an EMBL/GenBank/DDBJ whole genome shotgun (WGS) entry which is preliminary data.</text>
</comment>
<dbReference type="AlphaFoldDB" id="A0AAV4RRX5"/>
<reference evidence="2 3" key="1">
    <citation type="submission" date="2021-06" db="EMBL/GenBank/DDBJ databases">
        <title>Caerostris darwini draft genome.</title>
        <authorList>
            <person name="Kono N."/>
            <person name="Arakawa K."/>
        </authorList>
    </citation>
    <scope>NUCLEOTIDE SEQUENCE [LARGE SCALE GENOMIC DNA]</scope>
</reference>
<accession>A0AAV4RRX5</accession>
<evidence type="ECO:0000313" key="3">
    <source>
        <dbReference type="Proteomes" id="UP001054837"/>
    </source>
</evidence>
<dbReference type="Proteomes" id="UP001054837">
    <property type="component" value="Unassembled WGS sequence"/>
</dbReference>
<name>A0AAV4RRX5_9ARAC</name>
<proteinExistence type="predicted"/>
<keyword evidence="3" id="KW-1185">Reference proteome</keyword>
<sequence length="110" mass="12398">MKLMVFYLLFGFVAVALSSLISTPIPEVSSTETSPKVAVKEFRELGNGEGFLRFIDSIFGVVFRITGYDRNPQSYETPSEGKNYIIQDGQRYDIPGGNVLLRIYSNFIFL</sequence>
<dbReference type="EMBL" id="BPLQ01006488">
    <property type="protein sequence ID" value="GIY22872.1"/>
    <property type="molecule type" value="Genomic_DNA"/>
</dbReference>
<gene>
    <name evidence="2" type="ORF">CDAR_599921</name>
</gene>
<evidence type="ECO:0000256" key="1">
    <source>
        <dbReference type="SAM" id="SignalP"/>
    </source>
</evidence>
<protein>
    <submittedName>
        <fullName evidence="2">Uncharacterized protein</fullName>
    </submittedName>
</protein>
<evidence type="ECO:0000313" key="2">
    <source>
        <dbReference type="EMBL" id="GIY22872.1"/>
    </source>
</evidence>
<feature type="chain" id="PRO_5043752782" evidence="1">
    <location>
        <begin position="19"/>
        <end position="110"/>
    </location>
</feature>
<organism evidence="2 3">
    <name type="scientific">Caerostris darwini</name>
    <dbReference type="NCBI Taxonomy" id="1538125"/>
    <lineage>
        <taxon>Eukaryota</taxon>
        <taxon>Metazoa</taxon>
        <taxon>Ecdysozoa</taxon>
        <taxon>Arthropoda</taxon>
        <taxon>Chelicerata</taxon>
        <taxon>Arachnida</taxon>
        <taxon>Araneae</taxon>
        <taxon>Araneomorphae</taxon>
        <taxon>Entelegynae</taxon>
        <taxon>Araneoidea</taxon>
        <taxon>Araneidae</taxon>
        <taxon>Caerostris</taxon>
    </lineage>
</organism>
<keyword evidence="1" id="KW-0732">Signal</keyword>